<dbReference type="Gene3D" id="3.90.1150.10">
    <property type="entry name" value="Aspartate Aminotransferase, domain 1"/>
    <property type="match status" value="1"/>
</dbReference>
<keyword evidence="3" id="KW-0210">Decarboxylase</keyword>
<evidence type="ECO:0000256" key="5">
    <source>
        <dbReference type="ARBA" id="ARBA00023239"/>
    </source>
</evidence>
<keyword evidence="8" id="KW-1185">Reference proteome</keyword>
<proteinExistence type="inferred from homology"/>
<dbReference type="Proteomes" id="UP001597425">
    <property type="component" value="Unassembled WGS sequence"/>
</dbReference>
<dbReference type="InterPro" id="IPR015422">
    <property type="entry name" value="PyrdxlP-dep_Trfase_small"/>
</dbReference>
<accession>A0ABW5EDP5</accession>
<dbReference type="InterPro" id="IPR002129">
    <property type="entry name" value="PyrdxlP-dep_de-COase"/>
</dbReference>
<dbReference type="InterPro" id="IPR015421">
    <property type="entry name" value="PyrdxlP-dep_Trfase_major"/>
</dbReference>
<dbReference type="PANTHER" id="PTHR11999">
    <property type="entry name" value="GROUP II PYRIDOXAL-5-PHOSPHATE DECARBOXYLASE"/>
    <property type="match status" value="1"/>
</dbReference>
<dbReference type="InterPro" id="IPR015424">
    <property type="entry name" value="PyrdxlP-dep_Trfase"/>
</dbReference>
<dbReference type="SUPFAM" id="SSF53383">
    <property type="entry name" value="PLP-dependent transferases"/>
    <property type="match status" value="1"/>
</dbReference>
<evidence type="ECO:0000256" key="6">
    <source>
        <dbReference type="RuleBase" id="RU000382"/>
    </source>
</evidence>
<comment type="similarity">
    <text evidence="2 6">Belongs to the group II decarboxylase family.</text>
</comment>
<dbReference type="InterPro" id="IPR010977">
    <property type="entry name" value="Aromatic_deC"/>
</dbReference>
<organism evidence="7 8">
    <name type="scientific">Microbulbifer halophilus</name>
    <dbReference type="NCBI Taxonomy" id="453963"/>
    <lineage>
        <taxon>Bacteria</taxon>
        <taxon>Pseudomonadati</taxon>
        <taxon>Pseudomonadota</taxon>
        <taxon>Gammaproteobacteria</taxon>
        <taxon>Cellvibrionales</taxon>
        <taxon>Microbulbiferaceae</taxon>
        <taxon>Microbulbifer</taxon>
    </lineage>
</organism>
<protein>
    <submittedName>
        <fullName evidence="7">Pyridoxal phosphate-dependent decarboxylase family protein</fullName>
    </submittedName>
</protein>
<evidence type="ECO:0000256" key="4">
    <source>
        <dbReference type="ARBA" id="ARBA00022898"/>
    </source>
</evidence>
<reference evidence="8" key="1">
    <citation type="journal article" date="2019" name="Int. J. Syst. Evol. Microbiol.">
        <title>The Global Catalogue of Microorganisms (GCM) 10K type strain sequencing project: providing services to taxonomists for standard genome sequencing and annotation.</title>
        <authorList>
            <consortium name="The Broad Institute Genomics Platform"/>
            <consortium name="The Broad Institute Genome Sequencing Center for Infectious Disease"/>
            <person name="Wu L."/>
            <person name="Ma J."/>
        </authorList>
    </citation>
    <scope>NUCLEOTIDE SEQUENCE [LARGE SCALE GENOMIC DNA]</scope>
    <source>
        <strain evidence="8">KCTC 12848</strain>
    </source>
</reference>
<keyword evidence="4 6" id="KW-0663">Pyridoxal phosphate</keyword>
<dbReference type="EMBL" id="JBHUJD010000006">
    <property type="protein sequence ID" value="MFD2310105.1"/>
    <property type="molecule type" value="Genomic_DNA"/>
</dbReference>
<gene>
    <name evidence="7" type="ORF">ACFSKX_06705</name>
</gene>
<dbReference type="Pfam" id="PF00282">
    <property type="entry name" value="Pyridoxal_deC"/>
    <property type="match status" value="1"/>
</dbReference>
<dbReference type="PANTHER" id="PTHR11999:SF70">
    <property type="entry name" value="MIP05841P"/>
    <property type="match status" value="1"/>
</dbReference>
<evidence type="ECO:0000313" key="7">
    <source>
        <dbReference type="EMBL" id="MFD2310105.1"/>
    </source>
</evidence>
<sequence length="460" mass="49032">MSRIREEGAQLPQLLAQALETSGEFLRTLESRPAACTDAPPLPAGELPQSGCGGAGALDLFRRQIMPHLSASAGPRYWGFVTGGASPAALMGDWLAAVTDQNLSVSGDSIAPAVEQQVLEWLRQMFGLPSSFAGSLTSGATSANLLGLLCGRQFAGRAQGIDVAAEGLVGTRIEVFSACPHASSLKGLAMAGLGRDRVVNVACEPGSERMDVADLERCLTASDSSGKIVVASAGTVTGTDFDDLEAIAGLCRVHGAWLHVDAAFGLFASLLDDRRHWLRGIGAADSITSDAHKWLNVPYDSGIFLTRHLDLLEEVLAVASPYLPTGGPAPHFMNRGVENSRRFRALPLWFALQAYGREGAARLVEENCRQAARLAEWIDASPNYRLLVPCGLNVVVFCPTRHGDIGAWLERLNRAGLVFMTPGNWQGETAVRAAFSNWSTSESDVERVVGLLAEAGRPDW</sequence>
<name>A0ABW5EDP5_9GAMM</name>
<keyword evidence="5 6" id="KW-0456">Lyase</keyword>
<dbReference type="Gene3D" id="3.40.640.10">
    <property type="entry name" value="Type I PLP-dependent aspartate aminotransferase-like (Major domain)"/>
    <property type="match status" value="1"/>
</dbReference>
<dbReference type="PRINTS" id="PR00800">
    <property type="entry name" value="YHDCRBOXLASE"/>
</dbReference>
<dbReference type="RefSeq" id="WP_265720066.1">
    <property type="nucleotide sequence ID" value="NZ_JAPIVK010000001.1"/>
</dbReference>
<evidence type="ECO:0000256" key="2">
    <source>
        <dbReference type="ARBA" id="ARBA00009533"/>
    </source>
</evidence>
<comment type="cofactor">
    <cofactor evidence="1 6">
        <name>pyridoxal 5'-phosphate</name>
        <dbReference type="ChEBI" id="CHEBI:597326"/>
    </cofactor>
</comment>
<evidence type="ECO:0000256" key="3">
    <source>
        <dbReference type="ARBA" id="ARBA00022793"/>
    </source>
</evidence>
<evidence type="ECO:0000256" key="1">
    <source>
        <dbReference type="ARBA" id="ARBA00001933"/>
    </source>
</evidence>
<evidence type="ECO:0000313" key="8">
    <source>
        <dbReference type="Proteomes" id="UP001597425"/>
    </source>
</evidence>
<comment type="caution">
    <text evidence="7">The sequence shown here is derived from an EMBL/GenBank/DDBJ whole genome shotgun (WGS) entry which is preliminary data.</text>
</comment>